<protein>
    <recommendedName>
        <fullName evidence="6">Transmembrane protein</fullName>
    </recommendedName>
</protein>
<keyword evidence="5" id="KW-1185">Reference proteome</keyword>
<keyword evidence="1" id="KW-0472">Membrane</keyword>
<name>A0AB37GE72_CORAY</name>
<feature type="transmembrane region" description="Helical" evidence="1">
    <location>
        <begin position="111"/>
        <end position="137"/>
    </location>
</feature>
<organism evidence="2 4">
    <name type="scientific">Corynebacterium amycolatum</name>
    <dbReference type="NCBI Taxonomy" id="43765"/>
    <lineage>
        <taxon>Bacteria</taxon>
        <taxon>Bacillati</taxon>
        <taxon>Actinomycetota</taxon>
        <taxon>Actinomycetes</taxon>
        <taxon>Mycobacteriales</taxon>
        <taxon>Corynebacteriaceae</taxon>
        <taxon>Corynebacterium</taxon>
    </lineage>
</organism>
<dbReference type="AlphaFoldDB" id="A0AB37GE72"/>
<reference evidence="4 5" key="1">
    <citation type="submission" date="2020-12" db="EMBL/GenBank/DDBJ databases">
        <title>FDA dAtabase for Regulatory Grade micrObial Sequences (FDA-ARGOS): Supporting development and validation of Infectious Disease Dx tests.</title>
        <authorList>
            <person name="Sproer C."/>
            <person name="Gronow S."/>
            <person name="Severitt S."/>
            <person name="Schroder I."/>
            <person name="Tallon L."/>
            <person name="Sadzewicz L."/>
            <person name="Zhao X."/>
            <person name="Boylan J."/>
            <person name="Ott S."/>
            <person name="Bowen H."/>
            <person name="Vavikolanu K."/>
            <person name="Mehta A."/>
            <person name="Aluvathingal J."/>
            <person name="Nadendla S."/>
            <person name="Lowell S."/>
            <person name="Myers T."/>
            <person name="Yan Y."/>
            <person name="Sichtig H."/>
        </authorList>
    </citation>
    <scope>NUCLEOTIDE SEQUENCE [LARGE SCALE GENOMIC DNA]</scope>
    <source>
        <strain evidence="2 4">FDAARGOS_938</strain>
        <strain evidence="3 5">FDAARGOS_991</strain>
    </source>
</reference>
<evidence type="ECO:0000313" key="5">
    <source>
        <dbReference type="Proteomes" id="UP000595198"/>
    </source>
</evidence>
<feature type="transmembrane region" description="Helical" evidence="1">
    <location>
        <begin position="77"/>
        <end position="99"/>
    </location>
</feature>
<dbReference type="Proteomes" id="UP000595198">
    <property type="component" value="Chromosome"/>
</dbReference>
<gene>
    <name evidence="2" type="ORF">I6G95_02370</name>
    <name evidence="3" type="ORF">I6H48_02970</name>
</gene>
<evidence type="ECO:0000313" key="4">
    <source>
        <dbReference type="Proteomes" id="UP000594774"/>
    </source>
</evidence>
<keyword evidence="1" id="KW-0812">Transmembrane</keyword>
<evidence type="ECO:0000256" key="1">
    <source>
        <dbReference type="SAM" id="Phobius"/>
    </source>
</evidence>
<evidence type="ECO:0000313" key="2">
    <source>
        <dbReference type="EMBL" id="QPR31329.1"/>
    </source>
</evidence>
<evidence type="ECO:0008006" key="6">
    <source>
        <dbReference type="Google" id="ProtNLM"/>
    </source>
</evidence>
<sequence>MVDNSPKRSTPERNEDEIFDELERKMYSGKRAYIYTAGVILTTLLAGLIIGIAGAIVGGPTCDAGKSSFLCSRTWEILFPVVPGVISLVGCLLGFWQTYVEWKNFRNWRAWLAMCWVLMPFTLMWMLSTFGVLILGVK</sequence>
<feature type="transmembrane region" description="Helical" evidence="1">
    <location>
        <begin position="32"/>
        <end position="57"/>
    </location>
</feature>
<dbReference type="Proteomes" id="UP000594774">
    <property type="component" value="Chromosome"/>
</dbReference>
<accession>A0AB37GE72</accession>
<keyword evidence="1" id="KW-1133">Transmembrane helix</keyword>
<dbReference type="EMBL" id="CP066023">
    <property type="protein sequence ID" value="QQB83209.1"/>
    <property type="molecule type" value="Genomic_DNA"/>
</dbReference>
<dbReference type="EMBL" id="CP065628">
    <property type="protein sequence ID" value="QPR31329.1"/>
    <property type="molecule type" value="Genomic_DNA"/>
</dbReference>
<dbReference type="RefSeq" id="WP_048733161.1">
    <property type="nucleotide sequence ID" value="NZ_CP065628.1"/>
</dbReference>
<evidence type="ECO:0000313" key="3">
    <source>
        <dbReference type="EMBL" id="QQB83209.1"/>
    </source>
</evidence>
<proteinExistence type="predicted"/>